<dbReference type="Proteomes" id="UP000216352">
    <property type="component" value="Unassembled WGS sequence"/>
</dbReference>
<dbReference type="Pfam" id="PF02467">
    <property type="entry name" value="Whib"/>
    <property type="match status" value="1"/>
</dbReference>
<sequence length="171" mass="19632">MSETIDDTMRFVRTAPLLGGRNRRPECEGFPANWADLVWGLDDEADQQARREAMRFGAMVCRECPVRIECLASAIVQRERSTLKGGLSWTTRKRIAHLAEKAGVPLQDNDLPAKQRYVLLMRWLASHPHAEDQARRQENEQRTNRRRRTSRPRIKTLPRVSPGVGQSALFD</sequence>
<proteinExistence type="predicted"/>
<dbReference type="AlphaFoldDB" id="A0A261FU75"/>
<dbReference type="EMBL" id="MWWX01000005">
    <property type="protein sequence ID" value="OZG62495.1"/>
    <property type="molecule type" value="Genomic_DNA"/>
</dbReference>
<feature type="region of interest" description="Disordered" evidence="1">
    <location>
        <begin position="129"/>
        <end position="171"/>
    </location>
</feature>
<feature type="compositionally biased region" description="Basic residues" evidence="1">
    <location>
        <begin position="144"/>
        <end position="156"/>
    </location>
</feature>
<gene>
    <name evidence="3" type="ORF">BLEM_1041</name>
</gene>
<dbReference type="PROSITE" id="PS51674">
    <property type="entry name" value="4FE4S_WBL"/>
    <property type="match status" value="1"/>
</dbReference>
<evidence type="ECO:0000259" key="2">
    <source>
        <dbReference type="PROSITE" id="PS51674"/>
    </source>
</evidence>
<protein>
    <submittedName>
        <fullName evidence="3">WhiB family transcriptional regulator</fullName>
    </submittedName>
</protein>
<organism evidence="3 4">
    <name type="scientific">Bifidobacterium lemurum</name>
    <dbReference type="NCBI Taxonomy" id="1603886"/>
    <lineage>
        <taxon>Bacteria</taxon>
        <taxon>Bacillati</taxon>
        <taxon>Actinomycetota</taxon>
        <taxon>Actinomycetes</taxon>
        <taxon>Bifidobacteriales</taxon>
        <taxon>Bifidobacteriaceae</taxon>
        <taxon>Bifidobacterium</taxon>
    </lineage>
</organism>
<reference evidence="3 4" key="1">
    <citation type="journal article" date="2017" name="BMC Genomics">
        <title>Comparative genomic and phylogenomic analyses of the Bifidobacteriaceae family.</title>
        <authorList>
            <person name="Lugli G.A."/>
            <person name="Milani C."/>
            <person name="Turroni F."/>
            <person name="Duranti S."/>
            <person name="Mancabelli L."/>
            <person name="Mangifesta M."/>
            <person name="Ferrario C."/>
            <person name="Modesto M."/>
            <person name="Mattarelli P."/>
            <person name="Jiri K."/>
            <person name="van Sinderen D."/>
            <person name="Ventura M."/>
        </authorList>
    </citation>
    <scope>NUCLEOTIDE SEQUENCE [LARGE SCALE GENOMIC DNA]</scope>
    <source>
        <strain evidence="3 4">DSM 28807</strain>
    </source>
</reference>
<evidence type="ECO:0000313" key="3">
    <source>
        <dbReference type="EMBL" id="OZG62495.1"/>
    </source>
</evidence>
<feature type="domain" description="4Fe-4S Wbl-type" evidence="2">
    <location>
        <begin position="25"/>
        <end position="94"/>
    </location>
</feature>
<evidence type="ECO:0000313" key="4">
    <source>
        <dbReference type="Proteomes" id="UP000216352"/>
    </source>
</evidence>
<feature type="compositionally biased region" description="Basic and acidic residues" evidence="1">
    <location>
        <begin position="129"/>
        <end position="143"/>
    </location>
</feature>
<comment type="caution">
    <text evidence="3">The sequence shown here is derived from an EMBL/GenBank/DDBJ whole genome shotgun (WGS) entry which is preliminary data.</text>
</comment>
<keyword evidence="4" id="KW-1185">Reference proteome</keyword>
<evidence type="ECO:0000256" key="1">
    <source>
        <dbReference type="SAM" id="MobiDB-lite"/>
    </source>
</evidence>
<dbReference type="RefSeq" id="WP_083570119.1">
    <property type="nucleotide sequence ID" value="NZ_BDIS01000004.1"/>
</dbReference>
<accession>A0A261FU75</accession>
<name>A0A261FU75_9BIFI</name>
<dbReference type="STRING" id="1603886.GCA_001895165_00448"/>
<dbReference type="OrthoDB" id="5244115at2"/>
<dbReference type="InterPro" id="IPR034768">
    <property type="entry name" value="4FE4S_WBL"/>
</dbReference>